<feature type="non-terminal residue" evidence="3">
    <location>
        <position position="1"/>
    </location>
</feature>
<evidence type="ECO:0000313" key="3">
    <source>
        <dbReference type="EMBL" id="HBK53440.1"/>
    </source>
</evidence>
<name>A0A354YVS1_9FIRM</name>
<dbReference type="InterPro" id="IPR008146">
    <property type="entry name" value="Gln_synth_cat_dom"/>
</dbReference>
<dbReference type="GO" id="GO:0004356">
    <property type="term" value="F:glutamine synthetase activity"/>
    <property type="evidence" value="ECO:0007669"/>
    <property type="project" value="UniProtKB-EC"/>
</dbReference>
<evidence type="ECO:0000313" key="4">
    <source>
        <dbReference type="Proteomes" id="UP000263273"/>
    </source>
</evidence>
<evidence type="ECO:0000256" key="1">
    <source>
        <dbReference type="RuleBase" id="RU000384"/>
    </source>
</evidence>
<dbReference type="Gene3D" id="3.30.590.10">
    <property type="entry name" value="Glutamine synthetase/guanido kinase, catalytic domain"/>
    <property type="match status" value="1"/>
</dbReference>
<dbReference type="AlphaFoldDB" id="A0A354YVS1"/>
<organism evidence="3 4">
    <name type="scientific">Syntrophomonas wolfei</name>
    <dbReference type="NCBI Taxonomy" id="863"/>
    <lineage>
        <taxon>Bacteria</taxon>
        <taxon>Bacillati</taxon>
        <taxon>Bacillota</taxon>
        <taxon>Clostridia</taxon>
        <taxon>Eubacteriales</taxon>
        <taxon>Syntrophomonadaceae</taxon>
        <taxon>Syntrophomonas</taxon>
    </lineage>
</organism>
<comment type="similarity">
    <text evidence="1">Belongs to the glutamine synthetase family.</text>
</comment>
<proteinExistence type="inferred from homology"/>
<gene>
    <name evidence="3" type="primary">glnA</name>
    <name evidence="3" type="ORF">DDZ44_05855</name>
</gene>
<dbReference type="SUPFAM" id="SSF55931">
    <property type="entry name" value="Glutamine synthetase/guanido kinase"/>
    <property type="match status" value="1"/>
</dbReference>
<keyword evidence="3" id="KW-0436">Ligase</keyword>
<comment type="caution">
    <text evidence="3">The sequence shown here is derived from an EMBL/GenBank/DDBJ whole genome shotgun (WGS) entry which is preliminary data.</text>
</comment>
<protein>
    <submittedName>
        <fullName evidence="3">Glutamine synthetase</fullName>
        <ecNumber evidence="3">6.3.1.2</ecNumber>
    </submittedName>
</protein>
<dbReference type="EC" id="6.3.1.2" evidence="3"/>
<reference evidence="3 4" key="1">
    <citation type="journal article" date="2018" name="Nat. Biotechnol.">
        <title>A standardized bacterial taxonomy based on genome phylogeny substantially revises the tree of life.</title>
        <authorList>
            <person name="Parks D.H."/>
            <person name="Chuvochina M."/>
            <person name="Waite D.W."/>
            <person name="Rinke C."/>
            <person name="Skarshewski A."/>
            <person name="Chaumeil P.A."/>
            <person name="Hugenholtz P."/>
        </authorList>
    </citation>
    <scope>NUCLEOTIDE SEQUENCE [LARGE SCALE GENOMIC DNA]</scope>
    <source>
        <strain evidence="3">UBA10948</strain>
    </source>
</reference>
<evidence type="ECO:0000259" key="2">
    <source>
        <dbReference type="Pfam" id="PF00120"/>
    </source>
</evidence>
<accession>A0A354YVS1</accession>
<dbReference type="InterPro" id="IPR014746">
    <property type="entry name" value="Gln_synth/guanido_kin_cat_dom"/>
</dbReference>
<sequence length="73" mass="8814">LYKLPPEKQAQIKSLPRSLDEALDALEKDYEFLLPGGVFPRRLIEIWIEKKRRETRKVNEIPHPMEFELYYDL</sequence>
<dbReference type="Pfam" id="PF00120">
    <property type="entry name" value="Gln-synt_C"/>
    <property type="match status" value="1"/>
</dbReference>
<feature type="domain" description="GS catalytic" evidence="2">
    <location>
        <begin position="1"/>
        <end position="70"/>
    </location>
</feature>
<dbReference type="EMBL" id="DNZF01000127">
    <property type="protein sequence ID" value="HBK53440.1"/>
    <property type="molecule type" value="Genomic_DNA"/>
</dbReference>
<dbReference type="Proteomes" id="UP000263273">
    <property type="component" value="Unassembled WGS sequence"/>
</dbReference>